<dbReference type="AlphaFoldDB" id="A0A6A6U0C1"/>
<evidence type="ECO:0000313" key="2">
    <source>
        <dbReference type="Proteomes" id="UP000799302"/>
    </source>
</evidence>
<gene>
    <name evidence="1" type="ORF">BT63DRAFT_460675</name>
</gene>
<organism evidence="1 2">
    <name type="scientific">Microthyrium microscopicum</name>
    <dbReference type="NCBI Taxonomy" id="703497"/>
    <lineage>
        <taxon>Eukaryota</taxon>
        <taxon>Fungi</taxon>
        <taxon>Dikarya</taxon>
        <taxon>Ascomycota</taxon>
        <taxon>Pezizomycotina</taxon>
        <taxon>Dothideomycetes</taxon>
        <taxon>Dothideomycetes incertae sedis</taxon>
        <taxon>Microthyriales</taxon>
        <taxon>Microthyriaceae</taxon>
        <taxon>Microthyrium</taxon>
    </lineage>
</organism>
<dbReference type="EMBL" id="MU004243">
    <property type="protein sequence ID" value="KAF2664374.1"/>
    <property type="molecule type" value="Genomic_DNA"/>
</dbReference>
<keyword evidence="2" id="KW-1185">Reference proteome</keyword>
<evidence type="ECO:0000313" key="1">
    <source>
        <dbReference type="EMBL" id="KAF2664374.1"/>
    </source>
</evidence>
<name>A0A6A6U0C1_9PEZI</name>
<sequence>MLKVYWLFKTRFVFHPYQFHISFIIGPLIVLSQTPRSQIPSQFSLRLPFRRKSTRILNGASRSFRHIGRSRHSKSFISHVARRLPTEIVFRIVSYLAPDFCGIDQRFDFRLDPDYASRISYNSSPICQLLDDQQPTTIKIRHGIVRGTSKGAEITCSLGRPSIRS</sequence>
<protein>
    <submittedName>
        <fullName evidence="1">Uncharacterized protein</fullName>
    </submittedName>
</protein>
<accession>A0A6A6U0C1</accession>
<dbReference type="Proteomes" id="UP000799302">
    <property type="component" value="Unassembled WGS sequence"/>
</dbReference>
<proteinExistence type="predicted"/>
<reference evidence="1" key="1">
    <citation type="journal article" date="2020" name="Stud. Mycol.">
        <title>101 Dothideomycetes genomes: a test case for predicting lifestyles and emergence of pathogens.</title>
        <authorList>
            <person name="Haridas S."/>
            <person name="Albert R."/>
            <person name="Binder M."/>
            <person name="Bloem J."/>
            <person name="Labutti K."/>
            <person name="Salamov A."/>
            <person name="Andreopoulos B."/>
            <person name="Baker S."/>
            <person name="Barry K."/>
            <person name="Bills G."/>
            <person name="Bluhm B."/>
            <person name="Cannon C."/>
            <person name="Castanera R."/>
            <person name="Culley D."/>
            <person name="Daum C."/>
            <person name="Ezra D."/>
            <person name="Gonzalez J."/>
            <person name="Henrissat B."/>
            <person name="Kuo A."/>
            <person name="Liang C."/>
            <person name="Lipzen A."/>
            <person name="Lutzoni F."/>
            <person name="Magnuson J."/>
            <person name="Mondo S."/>
            <person name="Nolan M."/>
            <person name="Ohm R."/>
            <person name="Pangilinan J."/>
            <person name="Park H.-J."/>
            <person name="Ramirez L."/>
            <person name="Alfaro M."/>
            <person name="Sun H."/>
            <person name="Tritt A."/>
            <person name="Yoshinaga Y."/>
            <person name="Zwiers L.-H."/>
            <person name="Turgeon B."/>
            <person name="Goodwin S."/>
            <person name="Spatafora J."/>
            <person name="Crous P."/>
            <person name="Grigoriev I."/>
        </authorList>
    </citation>
    <scope>NUCLEOTIDE SEQUENCE</scope>
    <source>
        <strain evidence="1">CBS 115976</strain>
    </source>
</reference>